<gene>
    <name evidence="2" type="ORF">V2K49_40005</name>
</gene>
<organism evidence="2 3">
    <name type="scientific">Streptomyces antimycoticus</name>
    <dbReference type="NCBI Taxonomy" id="68175"/>
    <lineage>
        <taxon>Bacteria</taxon>
        <taxon>Bacillati</taxon>
        <taxon>Actinomycetota</taxon>
        <taxon>Actinomycetes</taxon>
        <taxon>Kitasatosporales</taxon>
        <taxon>Streptomycetaceae</taxon>
        <taxon>Streptomyces</taxon>
        <taxon>Streptomyces violaceusniger group</taxon>
    </lineage>
</organism>
<dbReference type="EMBL" id="JAZBJQ010000043">
    <property type="protein sequence ID" value="MEE4589149.1"/>
    <property type="molecule type" value="Genomic_DNA"/>
</dbReference>
<dbReference type="AlphaFoldDB" id="A0ABD5JPW3"/>
<accession>A0ABD5JPW3</accession>
<sequence length="89" mass="10503">MPAQDRPWSDQQRQSCTLVLVHHPEQRCHDSPIAPGKLRSWLDALRDSELVPEHQDLDVFRRTRPGQQRKPSEELTRELIDQTYRHDPA</sequence>
<feature type="compositionally biased region" description="Basic and acidic residues" evidence="1">
    <location>
        <begin position="70"/>
        <end position="89"/>
    </location>
</feature>
<evidence type="ECO:0000313" key="2">
    <source>
        <dbReference type="EMBL" id="MEE4589149.1"/>
    </source>
</evidence>
<reference evidence="2 3" key="1">
    <citation type="submission" date="2023-11" db="EMBL/GenBank/DDBJ databases">
        <title>30 novel species of actinomycetes from the DSMZ collection.</title>
        <authorList>
            <person name="Nouioui I."/>
        </authorList>
    </citation>
    <scope>NUCLEOTIDE SEQUENCE [LARGE SCALE GENOMIC DNA]</scope>
    <source>
        <strain evidence="2 3">DSM 41602</strain>
    </source>
</reference>
<proteinExistence type="predicted"/>
<evidence type="ECO:0000313" key="3">
    <source>
        <dbReference type="Proteomes" id="UP001354649"/>
    </source>
</evidence>
<comment type="caution">
    <text evidence="2">The sequence shown here is derived from an EMBL/GenBank/DDBJ whole genome shotgun (WGS) entry which is preliminary data.</text>
</comment>
<feature type="region of interest" description="Disordered" evidence="1">
    <location>
        <begin position="60"/>
        <end position="89"/>
    </location>
</feature>
<protein>
    <submittedName>
        <fullName evidence="2">Uncharacterized protein</fullName>
    </submittedName>
</protein>
<evidence type="ECO:0000256" key="1">
    <source>
        <dbReference type="SAM" id="MobiDB-lite"/>
    </source>
</evidence>
<dbReference type="Proteomes" id="UP001354649">
    <property type="component" value="Unassembled WGS sequence"/>
</dbReference>
<name>A0ABD5JPW3_9ACTN</name>